<accession>A0A1F4VFL7</accession>
<dbReference type="PANTHER" id="PTHR45947:SF3">
    <property type="entry name" value="SULFOQUINOVOSYL TRANSFERASE SQD2"/>
    <property type="match status" value="1"/>
</dbReference>
<evidence type="ECO:0008006" key="5">
    <source>
        <dbReference type="Google" id="ProtNLM"/>
    </source>
</evidence>
<protein>
    <recommendedName>
        <fullName evidence="5">Glycosyltransferase subfamily 4-like N-terminal domain-containing protein</fullName>
    </recommendedName>
</protein>
<evidence type="ECO:0000313" key="4">
    <source>
        <dbReference type="Proteomes" id="UP000176504"/>
    </source>
</evidence>
<proteinExistence type="predicted"/>
<dbReference type="InterPro" id="IPR050194">
    <property type="entry name" value="Glycosyltransferase_grp1"/>
</dbReference>
<reference evidence="3 4" key="1">
    <citation type="journal article" date="2016" name="Nat. Commun.">
        <title>Thousands of microbial genomes shed light on interconnected biogeochemical processes in an aquifer system.</title>
        <authorList>
            <person name="Anantharaman K."/>
            <person name="Brown C.T."/>
            <person name="Hug L.A."/>
            <person name="Sharon I."/>
            <person name="Castelle C.J."/>
            <person name="Probst A.J."/>
            <person name="Thomas B.C."/>
            <person name="Singh A."/>
            <person name="Wilkins M.J."/>
            <person name="Karaoz U."/>
            <person name="Brodie E.L."/>
            <person name="Williams K.H."/>
            <person name="Hubbard S.S."/>
            <person name="Banfield J.F."/>
        </authorList>
    </citation>
    <scope>NUCLEOTIDE SEQUENCE [LARGE SCALE GENOMIC DNA]</scope>
</reference>
<dbReference type="PANTHER" id="PTHR45947">
    <property type="entry name" value="SULFOQUINOVOSYL TRANSFERASE SQD2"/>
    <property type="match status" value="1"/>
</dbReference>
<dbReference type="InterPro" id="IPR001296">
    <property type="entry name" value="Glyco_trans_1"/>
</dbReference>
<evidence type="ECO:0000313" key="3">
    <source>
        <dbReference type="EMBL" id="OGC55718.1"/>
    </source>
</evidence>
<comment type="caution">
    <text evidence="3">The sequence shown here is derived from an EMBL/GenBank/DDBJ whole genome shotgun (WGS) entry which is preliminary data.</text>
</comment>
<dbReference type="EMBL" id="MEVI01000001">
    <property type="protein sequence ID" value="OGC55718.1"/>
    <property type="molecule type" value="Genomic_DNA"/>
</dbReference>
<dbReference type="InterPro" id="IPR028098">
    <property type="entry name" value="Glyco_trans_4-like_N"/>
</dbReference>
<feature type="domain" description="Glycosyltransferase subfamily 4-like N-terminal" evidence="2">
    <location>
        <begin position="14"/>
        <end position="189"/>
    </location>
</feature>
<dbReference type="Pfam" id="PF00534">
    <property type="entry name" value="Glycos_transf_1"/>
    <property type="match status" value="1"/>
</dbReference>
<evidence type="ECO:0000259" key="2">
    <source>
        <dbReference type="Pfam" id="PF13439"/>
    </source>
</evidence>
<name>A0A1F4VFL7_UNCKA</name>
<dbReference type="GO" id="GO:0016757">
    <property type="term" value="F:glycosyltransferase activity"/>
    <property type="evidence" value="ECO:0007669"/>
    <property type="project" value="InterPro"/>
</dbReference>
<evidence type="ECO:0000259" key="1">
    <source>
        <dbReference type="Pfam" id="PF00534"/>
    </source>
</evidence>
<gene>
    <name evidence="3" type="ORF">A3A78_01605</name>
</gene>
<dbReference type="Pfam" id="PF13439">
    <property type="entry name" value="Glyco_transf_4"/>
    <property type="match status" value="1"/>
</dbReference>
<dbReference type="Proteomes" id="UP000176504">
    <property type="component" value="Unassembled WGS sequence"/>
</dbReference>
<organism evidence="3 4">
    <name type="scientific">candidate division WWE3 bacterium RIFCSPLOWO2_01_FULL_41_18</name>
    <dbReference type="NCBI Taxonomy" id="1802625"/>
    <lineage>
        <taxon>Bacteria</taxon>
        <taxon>Katanobacteria</taxon>
    </lineage>
</organism>
<sequence length="414" mass="46573">MKIAFFTDTFLPQINGMATSIANFAYGLGKNGHKVLIFVPKVKGINRQEFRAKNVKIVHLPSMPAFIYPEFRLSFLGLPIVLREVSKFRPDVIHLQTPFLVGLDALLSAKIFKIPLVGTIHIYLTTPEHMSGWVINKRLVNKNISDALLKAAKFFFDACEVSTCPSKVLIKDLIKTGYKSNVEYLPNPVVKTKFPKLNESEIRKLKKKYNLKEKVILHFGRLSEEKKVEVVIEAFSEVLKEKSNVSLLIVGDGPKKEELEKKVKDLGLSKNVVFTGFIEHEKLISGGLINLSDVFVTACEMENNPMVVLEAMSAGLPIVGVRKAGLVELVKDNGYLVRAGDVKAMSQKIVEIVSNSDLSLKLGQKSLEYSDKFSVEKLTEELEGLYQKAIRLRRKRGRLSLYKRTKKLVDLVLK</sequence>
<dbReference type="Gene3D" id="3.40.50.2000">
    <property type="entry name" value="Glycogen Phosphorylase B"/>
    <property type="match status" value="2"/>
</dbReference>
<feature type="domain" description="Glycosyl transferase family 1" evidence="1">
    <location>
        <begin position="206"/>
        <end position="365"/>
    </location>
</feature>
<dbReference type="SUPFAM" id="SSF53756">
    <property type="entry name" value="UDP-Glycosyltransferase/glycogen phosphorylase"/>
    <property type="match status" value="1"/>
</dbReference>
<dbReference type="AlphaFoldDB" id="A0A1F4VFL7"/>